<sequence length="578" mass="66750">MSQPLIHWSHIIIGGPRGATVHRDDILLCGAVAENGRVYDSGKEKLTVFLAAVVFIVYLCEKYRAMKYPIGIQSFEDIRQGGYVYIDKTGLIYKLADEGKYYFLSRPRRFGKSLLISTMEAYFSGRRDLFHGLSIEQLEQEWNTYLVLHLDLNTGQYQTVESLLDKINAFLVPLEEEYGHGPGLREAGQRFEYVIKAAAEKSGKRIVLLVDEYDKPMLSTIGNERLQEEYRIILKSFYGVVKSCDRYFKFAFFTGVTKFGKVSVFSDLNNLIDISMNQYYQTICGITEEELKSCFEESIRRLGEDHDETYEEACAHLKKRYDGYHFRQNGVGIYNPFSVLSTFNAGEYGSYWFETGTPSFLVDLLKRDDFYLPDLTEQQVSADFLNSIDSLSVSPIPIIYQSGYLTVKDYDKRFGLYILGYPNEEVEEGWANYLLPFYTHVEGGGGPMFIGHFVNELEKGNPDAFMRRMSTLFSGVSYEIVGDAEKYFQNAFYLITLLLGFYVEVERTLSDGRVDMIAKTKDYIYIFEFKYDKSADEALRQIEEKGYAQPFAMDRRRLFKVGVNFNRERRCIDGWKVV</sequence>
<evidence type="ECO:0000313" key="3">
    <source>
        <dbReference type="Proteomes" id="UP000002772"/>
    </source>
</evidence>
<feature type="domain" description="AAA-ATPase-like" evidence="1">
    <location>
        <begin position="69"/>
        <end position="265"/>
    </location>
</feature>
<dbReference type="InterPro" id="IPR012547">
    <property type="entry name" value="PDDEXK_9"/>
</dbReference>
<dbReference type="InterPro" id="IPR027417">
    <property type="entry name" value="P-loop_NTPase"/>
</dbReference>
<dbReference type="EMBL" id="GL945017">
    <property type="protein sequence ID" value="EGN57671.1"/>
    <property type="molecule type" value="Genomic_DNA"/>
</dbReference>
<dbReference type="Pfam" id="PF08011">
    <property type="entry name" value="PDDEXK_9"/>
    <property type="match status" value="1"/>
</dbReference>
<dbReference type="SUPFAM" id="SSF52540">
    <property type="entry name" value="P-loop containing nucleoside triphosphate hydrolases"/>
    <property type="match status" value="1"/>
</dbReference>
<evidence type="ECO:0000313" key="2">
    <source>
        <dbReference type="EMBL" id="EGN57671.1"/>
    </source>
</evidence>
<protein>
    <submittedName>
        <fullName evidence="2">AAA-ATPase</fullName>
    </submittedName>
</protein>
<proteinExistence type="predicted"/>
<evidence type="ECO:0000259" key="1">
    <source>
        <dbReference type="Pfam" id="PF09820"/>
    </source>
</evidence>
<dbReference type="InterPro" id="IPR018631">
    <property type="entry name" value="AAA-ATPase-like_dom"/>
</dbReference>
<dbReference type="HOGENOM" id="CLU_021114_0_1_10"/>
<dbReference type="PANTHER" id="PTHR34825:SF1">
    <property type="entry name" value="AAA-ATPASE-LIKE DOMAIN-CONTAINING PROTEIN"/>
    <property type="match status" value="1"/>
</dbReference>
<dbReference type="Pfam" id="PF09820">
    <property type="entry name" value="AAA-ATPase_like"/>
    <property type="match status" value="1"/>
</dbReference>
<accession>F8N8S6</accession>
<gene>
    <name evidence="2" type="ORF">Premu_2286</name>
</gene>
<dbReference type="Proteomes" id="UP000002772">
    <property type="component" value="Unassembled WGS sequence"/>
</dbReference>
<reference evidence="3" key="1">
    <citation type="journal article" date="2011" name="Stand. Genomic Sci.">
        <title>Non-contiguous finished genome sequence of the opportunistic oral pathogen Prevotella multisaccharivorax type strain (PPPA20).</title>
        <authorList>
            <person name="Pati A."/>
            <person name="Gronow S."/>
            <person name="Lu M."/>
            <person name="Lapidus A."/>
            <person name="Nolan M."/>
            <person name="Lucas S."/>
            <person name="Hammon N."/>
            <person name="Deshpande S."/>
            <person name="Cheng J.F."/>
            <person name="Tapia R."/>
            <person name="Han C."/>
            <person name="Goodwin L."/>
            <person name="Pitluck S."/>
            <person name="Liolios K."/>
            <person name="Pagani I."/>
            <person name="Mavromatis K."/>
            <person name="Mikhailova N."/>
            <person name="Huntemann M."/>
            <person name="Chen A."/>
            <person name="Palaniappan K."/>
            <person name="Land M."/>
            <person name="Hauser L."/>
            <person name="Detter J.C."/>
            <person name="Brambilla E.M."/>
            <person name="Rohde M."/>
            <person name="Goker M."/>
            <person name="Woyke T."/>
            <person name="Bristow J."/>
            <person name="Eisen J.A."/>
            <person name="Markowitz V."/>
            <person name="Hugenholtz P."/>
            <person name="Kyrpides N.C."/>
            <person name="Klenk H.P."/>
            <person name="Ivanova N."/>
        </authorList>
    </citation>
    <scope>NUCLEOTIDE SEQUENCE [LARGE SCALE GENOMIC DNA]</scope>
    <source>
        <strain evidence="3">DSM 17128</strain>
    </source>
</reference>
<organism evidence="2 3">
    <name type="scientific">Hallella multisaccharivorax DSM 17128</name>
    <dbReference type="NCBI Taxonomy" id="688246"/>
    <lineage>
        <taxon>Bacteria</taxon>
        <taxon>Pseudomonadati</taxon>
        <taxon>Bacteroidota</taxon>
        <taxon>Bacteroidia</taxon>
        <taxon>Bacteroidales</taxon>
        <taxon>Prevotellaceae</taxon>
        <taxon>Hallella</taxon>
    </lineage>
</organism>
<dbReference type="STRING" id="688246.Premu_2286"/>
<dbReference type="eggNOG" id="COG1672">
    <property type="taxonomic scope" value="Bacteria"/>
</dbReference>
<dbReference type="AlphaFoldDB" id="F8N8S6"/>
<name>F8N8S6_9BACT</name>
<dbReference type="PANTHER" id="PTHR34825">
    <property type="entry name" value="CONSERVED PROTEIN, WITH A WEAK D-GALACTARATE DEHYDRATASE/ALTRONATE HYDROLASE DOMAIN"/>
    <property type="match status" value="1"/>
</dbReference>
<keyword evidence="3" id="KW-1185">Reference proteome</keyword>